<evidence type="ECO:0000313" key="2">
    <source>
        <dbReference type="Proteomes" id="UP000073604"/>
    </source>
</evidence>
<dbReference type="InterPro" id="IPR036102">
    <property type="entry name" value="OsmC/Ohrsf"/>
</dbReference>
<dbReference type="KEGG" id="tpep:A0127_01580"/>
<dbReference type="InterPro" id="IPR052707">
    <property type="entry name" value="OsmC_Ohr_Peroxiredoxin"/>
</dbReference>
<dbReference type="InterPro" id="IPR015946">
    <property type="entry name" value="KH_dom-like_a/b"/>
</dbReference>
<gene>
    <name evidence="1" type="ORF">A0127_01580</name>
</gene>
<name>A0A142CT49_9EURY</name>
<accession>A0A142CT49</accession>
<dbReference type="InterPro" id="IPR003718">
    <property type="entry name" value="OsmC/Ohr_fam"/>
</dbReference>
<dbReference type="Gene3D" id="3.30.300.20">
    <property type="match status" value="1"/>
</dbReference>
<sequence length="158" mass="17702">MKVVKMVDIDFNAAAELFAATSTWVGDGRTKTKLGKIELEVDNPLSVLPTNSEEMITWPEQLLPAALAACFITTMTTVSEKMRINLKSLQVTAKPLLARDNDGGFKFDKIFITIELSIPREDRPKVERLVDLTHRYCLISKAIKGNVEEIIETKVHDV</sequence>
<organism evidence="1 2">
    <name type="scientific">Thermococcus peptonophilus</name>
    <dbReference type="NCBI Taxonomy" id="53952"/>
    <lineage>
        <taxon>Archaea</taxon>
        <taxon>Methanobacteriati</taxon>
        <taxon>Methanobacteriota</taxon>
        <taxon>Thermococci</taxon>
        <taxon>Thermococcales</taxon>
        <taxon>Thermococcaceae</taxon>
        <taxon>Thermococcus</taxon>
    </lineage>
</organism>
<dbReference type="STRING" id="53952.A0127_01580"/>
<dbReference type="PANTHER" id="PTHR42830:SF2">
    <property type="entry name" value="OSMC_OHR FAMILY PROTEIN"/>
    <property type="match status" value="1"/>
</dbReference>
<dbReference type="SUPFAM" id="SSF82784">
    <property type="entry name" value="OsmC-like"/>
    <property type="match status" value="1"/>
</dbReference>
<dbReference type="Proteomes" id="UP000073604">
    <property type="component" value="Chromosome"/>
</dbReference>
<proteinExistence type="predicted"/>
<dbReference type="PANTHER" id="PTHR42830">
    <property type="entry name" value="OSMOTICALLY INDUCIBLE FAMILY PROTEIN"/>
    <property type="match status" value="1"/>
</dbReference>
<evidence type="ECO:0000313" key="1">
    <source>
        <dbReference type="EMBL" id="AMQ17951.1"/>
    </source>
</evidence>
<dbReference type="Pfam" id="PF02566">
    <property type="entry name" value="OsmC"/>
    <property type="match status" value="1"/>
</dbReference>
<reference evidence="2" key="1">
    <citation type="submission" date="2016-03" db="EMBL/GenBank/DDBJ databases">
        <authorList>
            <person name="Oger P.M."/>
        </authorList>
    </citation>
    <scope>NUCLEOTIDE SEQUENCE [LARGE SCALE GENOMIC DNA]</scope>
    <source>
        <strain evidence="2">OG-1</strain>
    </source>
</reference>
<dbReference type="AlphaFoldDB" id="A0A142CT49"/>
<protein>
    <submittedName>
        <fullName evidence="1">Osmotically inducible protein OsmC</fullName>
    </submittedName>
</protein>
<dbReference type="EMBL" id="CP014750">
    <property type="protein sequence ID" value="AMQ17951.1"/>
    <property type="molecule type" value="Genomic_DNA"/>
</dbReference>
<keyword evidence="2" id="KW-1185">Reference proteome</keyword>